<proteinExistence type="predicted"/>
<name>A0A2N1JAY7_9BASI</name>
<organism evidence="2 3">
    <name type="scientific">Malassezia vespertilionis</name>
    <dbReference type="NCBI Taxonomy" id="2020962"/>
    <lineage>
        <taxon>Eukaryota</taxon>
        <taxon>Fungi</taxon>
        <taxon>Dikarya</taxon>
        <taxon>Basidiomycota</taxon>
        <taxon>Ustilaginomycotina</taxon>
        <taxon>Malasseziomycetes</taxon>
        <taxon>Malasseziales</taxon>
        <taxon>Malasseziaceae</taxon>
        <taxon>Malassezia</taxon>
    </lineage>
</organism>
<dbReference type="OrthoDB" id="298344at2759"/>
<dbReference type="EMBL" id="KZ454991">
    <property type="protein sequence ID" value="PKI83703.1"/>
    <property type="molecule type" value="Genomic_DNA"/>
</dbReference>
<dbReference type="AlphaFoldDB" id="A0A2N1JAY7"/>
<evidence type="ECO:0000313" key="3">
    <source>
        <dbReference type="Proteomes" id="UP000232875"/>
    </source>
</evidence>
<protein>
    <submittedName>
        <fullName evidence="2">Uncharacterized protein</fullName>
    </submittedName>
</protein>
<feature type="region of interest" description="Disordered" evidence="1">
    <location>
        <begin position="19"/>
        <end position="46"/>
    </location>
</feature>
<keyword evidence="3" id="KW-1185">Reference proteome</keyword>
<sequence>MRQTRLSWEKSESLLQVKEGLPMPPTSRKRAAPRKSAPPPPFPQLYDGPLPTPNVFARMYLYEWLVHFDDPNALGWPLHCLDALHCWDTAIAYAFLHRLALRLSGLATLGSGQPAARTSRLIDVLRKHKHNPEAYAPWKVAESMLGDHVPPLSLSEVDMDIPVLSSRTPGVKRAATPELPVPRRTRSAARLEAAFTSISESEPELEVAQDGTRRSRRAEQLAAKKRHDDLRMQAEKMLGARTAQEEVQDEQGSMHLETKFACLARLCTLLCTTPAPKDSVPGATILHRQVQPLLDAFSDTERAAREYTAEVEETCDAEMRAFQRRGPSMISPNAAC</sequence>
<evidence type="ECO:0000256" key="1">
    <source>
        <dbReference type="SAM" id="MobiDB-lite"/>
    </source>
</evidence>
<dbReference type="Proteomes" id="UP000232875">
    <property type="component" value="Unassembled WGS sequence"/>
</dbReference>
<evidence type="ECO:0000313" key="2">
    <source>
        <dbReference type="EMBL" id="PKI83703.1"/>
    </source>
</evidence>
<reference evidence="2 3" key="1">
    <citation type="submission" date="2017-10" db="EMBL/GenBank/DDBJ databases">
        <title>A novel species of cold-tolerant Malassezia isolated from bats.</title>
        <authorList>
            <person name="Lorch J.M."/>
            <person name="Palmer J.M."/>
            <person name="Vanderwolf K.J."/>
            <person name="Schmidt K.Z."/>
            <person name="Verant M.L."/>
            <person name="Weller T.J."/>
            <person name="Blehert D.S."/>
        </authorList>
    </citation>
    <scope>NUCLEOTIDE SEQUENCE [LARGE SCALE GENOMIC DNA]</scope>
    <source>
        <strain evidence="2 3">NWHC:44797-103</strain>
    </source>
</reference>
<accession>A0A2N1JAY7</accession>
<gene>
    <name evidence="2" type="ORF">MVES_002480</name>
</gene>